<feature type="coiled-coil region" evidence="1">
    <location>
        <begin position="882"/>
        <end position="965"/>
    </location>
</feature>
<feature type="coiled-coil region" evidence="1">
    <location>
        <begin position="263"/>
        <end position="290"/>
    </location>
</feature>
<dbReference type="Proteomes" id="UP000199213">
    <property type="component" value="Unassembled WGS sequence"/>
</dbReference>
<dbReference type="InterPro" id="IPR013496">
    <property type="entry name" value="CHP02680"/>
</dbReference>
<accession>A0A1G8XCZ8</accession>
<dbReference type="EMBL" id="FNFM01000002">
    <property type="protein sequence ID" value="SDJ88341.1"/>
    <property type="molecule type" value="Genomic_DNA"/>
</dbReference>
<sequence>MSVTELPTRNSADTSRNRWQPNRAGIVNIWRYYGETFRFHRGRLLLRGPNGTGKSKALELLLPFLFDARLTPRRLSTFGSDRGMHWNLMGEGAGGTTRVGYVWLEFTRETEEGTEWFCCGARLQASSRTSNVTTAYFTTTRRIHTPDSPVHDVAETAGEVAETLSLLNDSGQPLSQAALGEALGDSGQVHQSPADYRTELRSRLFGGIGQQRYESLISALLQLRTPKLSERLDPNFLSKLLSNALPPLGDAEISELADGFERLDRQRERIGRLETEVEAAEKLAERQRQYARRVLYNAATELTSANSEVDRTSGIARETQREYDDSLTERERLRQRKSETDGTITNLREEFDGLNNRNSELSELATDSENAHSDATELRDKATDARSRAEENERSSVEAAENARRAEGERREAAEAAGQSARRLGMSATHREMAGSEHDSKHARALLRAALDGKRKALDELHTALRTHETALRDHEQAEQRTEQARTELAEATERRDAAEQAHAAAVRQQSQRLRDWAEANVELRIDDVEELAEAAADHSTVQRLVWDAAEPAAEALTTERTETRAGRDHLAERRDAHVAEIERLRHETDLPPTAPATRDADRSTLPGAPLWKLVDFAERTDEATRAGVEAALQASGLLDAWVTPAGELTPDGHDTFLTAESVEPAGGRTLAEVLRPEPEHAVPARRLERILAAIAFDERLPAEHPVAIGADGHWRLGPATGSWAKPAVAHIGTTARERARERRIAELSELVTVLDESLSEIDETLDGLERRRERLRAERDSLPSAEEVDTARGELDTATATVAVRQDAVGRGERQVTESAEAVERTRNSLAAKADEYGLPRERTALREFENALEGFERAGETWIDAMRDATTAEHTARDRAEQAERSLTVARQREAEAERAEQRAAALATKLRARERALGTEQSEILRALEDVRGRLRQAQNDSESLNEQLQELAGRIGSLESSRVSTAQDHERAVGLRDDRLERFRRIAGTSIPGDAGIELDASSNAIRTNLEAARSVTEKWPNTPHTTKNINDSLDRLNETLHGYREALAEHAAVALELDEDVHVFVATMNGVRLGATRLLESLREEHERQRTDITEHEHELFDKTLTGDVRRHLAERIRSANELVDAMNDRLERVRTASDVAVRLVWQVGRDLPAGTQAARDLLLKDPVRLSEQDRESLHRFFRERIEDAKTNNTATSWEEQLREVFDYTQWHRFDVRIDRGRDRGWELLTKKLHGALSGGEKAIALHLPLFAAIAAHYESMTGAPRLILLDEVFVGVDSANRGQVFELLNSLDLDLMLTSDHEWGTYRELDGIAIHALTTGDGDDAVTTTRFVWDGEGWRE</sequence>
<feature type="region of interest" description="Disordered" evidence="2">
    <location>
        <begin position="363"/>
        <end position="440"/>
    </location>
</feature>
<feature type="coiled-coil region" evidence="1">
    <location>
        <begin position="458"/>
        <end position="509"/>
    </location>
</feature>
<feature type="compositionally biased region" description="Basic and acidic residues" evidence="2">
    <location>
        <begin position="429"/>
        <end position="440"/>
    </location>
</feature>
<feature type="coiled-coil region" evidence="1">
    <location>
        <begin position="1084"/>
        <end position="1142"/>
    </location>
</feature>
<evidence type="ECO:0000313" key="3">
    <source>
        <dbReference type="EMBL" id="SDJ88341.1"/>
    </source>
</evidence>
<dbReference type="RefSeq" id="WP_092626769.1">
    <property type="nucleotide sequence ID" value="NZ_FNFM01000002.1"/>
</dbReference>
<evidence type="ECO:0000256" key="2">
    <source>
        <dbReference type="SAM" id="MobiDB-lite"/>
    </source>
</evidence>
<feature type="compositionally biased region" description="Basic and acidic residues" evidence="2">
    <location>
        <begin position="318"/>
        <end position="340"/>
    </location>
</feature>
<keyword evidence="4" id="KW-1185">Reference proteome</keyword>
<organism evidence="3 4">
    <name type="scientific">Actinopolyspora mzabensis</name>
    <dbReference type="NCBI Taxonomy" id="995066"/>
    <lineage>
        <taxon>Bacteria</taxon>
        <taxon>Bacillati</taxon>
        <taxon>Actinomycetota</taxon>
        <taxon>Actinomycetes</taxon>
        <taxon>Actinopolysporales</taxon>
        <taxon>Actinopolysporaceae</taxon>
        <taxon>Actinopolyspora</taxon>
    </lineage>
</organism>
<protein>
    <submittedName>
        <fullName evidence="3">TIGR02680 family protein</fullName>
    </submittedName>
</protein>
<keyword evidence="1" id="KW-0175">Coiled coil</keyword>
<name>A0A1G8XCZ8_ACTMZ</name>
<dbReference type="Pfam" id="PF13558">
    <property type="entry name" value="SbcC_Walker_B"/>
    <property type="match status" value="1"/>
</dbReference>
<dbReference type="InterPro" id="IPR027417">
    <property type="entry name" value="P-loop_NTPase"/>
</dbReference>
<gene>
    <name evidence="3" type="ORF">SAMN04487820_102512</name>
</gene>
<evidence type="ECO:0000256" key="1">
    <source>
        <dbReference type="SAM" id="Coils"/>
    </source>
</evidence>
<dbReference type="SUPFAM" id="SSF52540">
    <property type="entry name" value="P-loop containing nucleoside triphosphate hydrolases"/>
    <property type="match status" value="1"/>
</dbReference>
<reference evidence="4" key="1">
    <citation type="submission" date="2016-10" db="EMBL/GenBank/DDBJ databases">
        <authorList>
            <person name="Varghese N."/>
            <person name="Submissions S."/>
        </authorList>
    </citation>
    <scope>NUCLEOTIDE SEQUENCE [LARGE SCALE GENOMIC DNA]</scope>
    <source>
        <strain evidence="4">DSM 45460</strain>
    </source>
</reference>
<dbReference type="Gene3D" id="3.40.50.300">
    <property type="entry name" value="P-loop containing nucleotide triphosphate hydrolases"/>
    <property type="match status" value="2"/>
</dbReference>
<evidence type="ECO:0000313" key="4">
    <source>
        <dbReference type="Proteomes" id="UP000199213"/>
    </source>
</evidence>
<proteinExistence type="predicted"/>
<feature type="compositionally biased region" description="Basic and acidic residues" evidence="2">
    <location>
        <begin position="369"/>
        <end position="414"/>
    </location>
</feature>
<feature type="region of interest" description="Disordered" evidence="2">
    <location>
        <begin position="304"/>
        <end position="344"/>
    </location>
</feature>
<dbReference type="NCBIfam" id="TIGR02680">
    <property type="entry name" value="TIGR02680 family protein"/>
    <property type="match status" value="1"/>
</dbReference>
<dbReference type="OrthoDB" id="8527901at2"/>